<proteinExistence type="predicted"/>
<gene>
    <name evidence="1" type="ORF">SDC9_48909</name>
</gene>
<name>A0A644WKA0_9ZZZZ</name>
<dbReference type="EMBL" id="VSSQ01000886">
    <property type="protein sequence ID" value="MPM02654.1"/>
    <property type="molecule type" value="Genomic_DNA"/>
</dbReference>
<accession>A0A644WKA0</accession>
<organism evidence="1">
    <name type="scientific">bioreactor metagenome</name>
    <dbReference type="NCBI Taxonomy" id="1076179"/>
    <lineage>
        <taxon>unclassified sequences</taxon>
        <taxon>metagenomes</taxon>
        <taxon>ecological metagenomes</taxon>
    </lineage>
</organism>
<evidence type="ECO:0008006" key="2">
    <source>
        <dbReference type="Google" id="ProtNLM"/>
    </source>
</evidence>
<comment type="caution">
    <text evidence="1">The sequence shown here is derived from an EMBL/GenBank/DDBJ whole genome shotgun (WGS) entry which is preliminary data.</text>
</comment>
<sequence length="211" mass="24280">MILKRMFKFIWLIALLPTIILGCGNISYNNNSYKEVISKRNEMIKTITPTEAKVDLGTWIGVDMATINYASNDRIVIHGNFGLFIYDLNEEKIIRGIDVKSIGCGSTQGDNVCVVSVSKNGNIIRLHPSSSENMYVYNVENNTLIRTKYEKSNDELKTLILEEEFKSYDGEYCYSYIKLENEEVSYLRCPQSNMAIDLQYIKNDKVYDIFK</sequence>
<evidence type="ECO:0000313" key="1">
    <source>
        <dbReference type="EMBL" id="MPM02654.1"/>
    </source>
</evidence>
<dbReference type="PROSITE" id="PS51257">
    <property type="entry name" value="PROKAR_LIPOPROTEIN"/>
    <property type="match status" value="1"/>
</dbReference>
<protein>
    <recommendedName>
        <fullName evidence="2">Lipoprotein</fullName>
    </recommendedName>
</protein>
<dbReference type="AlphaFoldDB" id="A0A644WKA0"/>
<reference evidence="1" key="1">
    <citation type="submission" date="2019-08" db="EMBL/GenBank/DDBJ databases">
        <authorList>
            <person name="Kucharzyk K."/>
            <person name="Murdoch R.W."/>
            <person name="Higgins S."/>
            <person name="Loffler F."/>
        </authorList>
    </citation>
    <scope>NUCLEOTIDE SEQUENCE</scope>
</reference>